<dbReference type="Pfam" id="PF07583">
    <property type="entry name" value="PSCyt2"/>
    <property type="match status" value="1"/>
</dbReference>
<proteinExistence type="predicted"/>
<keyword evidence="5" id="KW-1185">Reference proteome</keyword>
<keyword evidence="1" id="KW-0732">Signal</keyword>
<dbReference type="InterPro" id="IPR022655">
    <property type="entry name" value="DUF1553"/>
</dbReference>
<dbReference type="EMBL" id="LR586016">
    <property type="protein sequence ID" value="VIP04211.1"/>
    <property type="molecule type" value="Genomic_DNA"/>
</dbReference>
<dbReference type="InParanoid" id="A0A6C2YS72"/>
<dbReference type="PANTHER" id="PTHR35889:SF3">
    <property type="entry name" value="F-BOX DOMAIN-CONTAINING PROTEIN"/>
    <property type="match status" value="1"/>
</dbReference>
<feature type="chain" id="PRO_5036172846" description="S-layer protein" evidence="1">
    <location>
        <begin position="19"/>
        <end position="729"/>
    </location>
</feature>
<evidence type="ECO:0000313" key="4">
    <source>
        <dbReference type="EMBL" id="VIP04211.1"/>
    </source>
</evidence>
<dbReference type="InterPro" id="IPR011444">
    <property type="entry name" value="DUF1549"/>
</dbReference>
<evidence type="ECO:0000313" key="5">
    <source>
        <dbReference type="Proteomes" id="UP000464378"/>
    </source>
</evidence>
<dbReference type="KEGG" id="tim:GMBLW1_49820"/>
<organism evidence="4">
    <name type="scientific">Tuwongella immobilis</name>
    <dbReference type="NCBI Taxonomy" id="692036"/>
    <lineage>
        <taxon>Bacteria</taxon>
        <taxon>Pseudomonadati</taxon>
        <taxon>Planctomycetota</taxon>
        <taxon>Planctomycetia</taxon>
        <taxon>Gemmatales</taxon>
        <taxon>Gemmataceae</taxon>
        <taxon>Tuwongella</taxon>
    </lineage>
</organism>
<dbReference type="AlphaFoldDB" id="A0A6C2YS72"/>
<dbReference type="RefSeq" id="WP_232056270.1">
    <property type="nucleotide sequence ID" value="NZ_LR593887.1"/>
</dbReference>
<reference evidence="4" key="1">
    <citation type="submission" date="2019-04" db="EMBL/GenBank/DDBJ databases">
        <authorList>
            <consortium name="Science for Life Laboratories"/>
        </authorList>
    </citation>
    <scope>NUCLEOTIDE SEQUENCE</scope>
    <source>
        <strain evidence="4">MBLW1</strain>
    </source>
</reference>
<evidence type="ECO:0000256" key="1">
    <source>
        <dbReference type="SAM" id="SignalP"/>
    </source>
</evidence>
<dbReference type="Gene3D" id="2.60.40.1080">
    <property type="match status" value="1"/>
</dbReference>
<accession>A0A6C2YS72</accession>
<gene>
    <name evidence="4" type="ORF">GMBLW1_49820</name>
</gene>
<evidence type="ECO:0000259" key="3">
    <source>
        <dbReference type="Pfam" id="PF07587"/>
    </source>
</evidence>
<evidence type="ECO:0008006" key="6">
    <source>
        <dbReference type="Google" id="ProtNLM"/>
    </source>
</evidence>
<dbReference type="Pfam" id="PF07587">
    <property type="entry name" value="PSD1"/>
    <property type="match status" value="1"/>
</dbReference>
<name>A0A6C2YS72_9BACT</name>
<dbReference type="PANTHER" id="PTHR35889">
    <property type="entry name" value="CYCLOINULO-OLIGOSACCHARIDE FRUCTANOTRANSFERASE-RELATED"/>
    <property type="match status" value="1"/>
</dbReference>
<dbReference type="Proteomes" id="UP000464378">
    <property type="component" value="Chromosome"/>
</dbReference>
<evidence type="ECO:0000259" key="2">
    <source>
        <dbReference type="Pfam" id="PF07583"/>
    </source>
</evidence>
<feature type="domain" description="DUF1549" evidence="2">
    <location>
        <begin position="237"/>
        <end position="418"/>
    </location>
</feature>
<sequence>MRWTCLFASLCLATTLHAEPIPDRPIDFVNEIQPILTRGGCNSGPCHGKARGQNGFQLSLLAFDHEADYAALTAEARGRRIFPAAPEQSLLIRKATAEMPHGGGRKLTPGDGMTETLVQWIRQGMPKSAPNAPKLSRIQVEPTSVKLGYRGQQSLKVTALYSDGSTRDVTKLANFSSNESTIAAVTEHGQINAGPLPGEAAIMARFMDQFALCQVVIPYPGTVDPKVYDQWPKTHFIDKLVADKWQQLNLTPSALAEEPIIVQRLYLDLIGRLPTPDEVRTYLADATPNKRERLIDDLLSRPEYADFWANKWADLLRPNPYHVGLKTVFNFDGWIRQAFRENRPYDQFVRDLVASTGTTWRNGATVIYRDRRDPAELTTIISQLFLGIRLDCAKCHHHPFEVYGQEEFYSFAAYFERIGRKGVGISAPISGSEEMVFHSSRPINPVSHPLTGKRMTAKPLFGEAAPDSPDVDPRQTLANWITSPKNPYFAKVMVNRVWADLMGRGIVEPVDDLRATNPPTNGPLLDALADDFRANGYDIKKLLKTIVQSRVYQLSTAPNAGNAGDLRNYSRYYRQRLRAEVLLDAICDVTGVPESFDAMPPGSRSMQLWTHRSSSLFLDSFGRPDPNQDPPCERTGDTSVVQALHLMNAPNLHAKVTSERGTVAKLVAEKKSDADTLRELFLLTFSRLPTPAEESACLKLFADPSRTRRQVIEDLLWAMINAPEFQFKN</sequence>
<protein>
    <recommendedName>
        <fullName evidence="6">S-layer protein</fullName>
    </recommendedName>
</protein>
<dbReference type="EMBL" id="LR593887">
    <property type="protein sequence ID" value="VTS05786.1"/>
    <property type="molecule type" value="Genomic_DNA"/>
</dbReference>
<feature type="signal peptide" evidence="1">
    <location>
        <begin position="1"/>
        <end position="18"/>
    </location>
</feature>
<feature type="domain" description="DUF1553" evidence="3">
    <location>
        <begin position="474"/>
        <end position="700"/>
    </location>
</feature>